<feature type="coiled-coil region" evidence="3">
    <location>
        <begin position="139"/>
        <end position="202"/>
    </location>
</feature>
<keyword evidence="5" id="KW-1185">Reference proteome</keyword>
<dbReference type="Proteomes" id="UP000694569">
    <property type="component" value="Unplaced"/>
</dbReference>
<dbReference type="GeneTree" id="ENSGT00390000004985"/>
<protein>
    <submittedName>
        <fullName evidence="4">Family with sequence similarity 81 member B</fullName>
    </submittedName>
</protein>
<gene>
    <name evidence="4" type="primary">FAM81B</name>
</gene>
<dbReference type="AlphaFoldDB" id="A0A8C5M050"/>
<dbReference type="Ensembl" id="ENSLLET00000007123.1">
    <property type="protein sequence ID" value="ENSLLEP00000006843.1"/>
    <property type="gene ID" value="ENSLLEG00000004312.1"/>
</dbReference>
<organism evidence="4 5">
    <name type="scientific">Leptobrachium leishanense</name>
    <name type="common">Leishan spiny toad</name>
    <dbReference type="NCBI Taxonomy" id="445787"/>
    <lineage>
        <taxon>Eukaryota</taxon>
        <taxon>Metazoa</taxon>
        <taxon>Chordata</taxon>
        <taxon>Craniata</taxon>
        <taxon>Vertebrata</taxon>
        <taxon>Euteleostomi</taxon>
        <taxon>Amphibia</taxon>
        <taxon>Batrachia</taxon>
        <taxon>Anura</taxon>
        <taxon>Pelobatoidea</taxon>
        <taxon>Megophryidae</taxon>
        <taxon>Leptobrachium</taxon>
    </lineage>
</organism>
<evidence type="ECO:0000313" key="4">
    <source>
        <dbReference type="Ensembl" id="ENSLLEP00000006843.1"/>
    </source>
</evidence>
<name>A0A8C5M050_9ANUR</name>
<feature type="coiled-coil region" evidence="3">
    <location>
        <begin position="79"/>
        <end position="106"/>
    </location>
</feature>
<reference evidence="4" key="1">
    <citation type="submission" date="2025-08" db="UniProtKB">
        <authorList>
            <consortium name="Ensembl"/>
        </authorList>
    </citation>
    <scope>IDENTIFICATION</scope>
</reference>
<evidence type="ECO:0000256" key="2">
    <source>
        <dbReference type="ARBA" id="ARBA00046344"/>
    </source>
</evidence>
<dbReference type="PANTHER" id="PTHR22420">
    <property type="entry name" value="PROTEIN FAM81A"/>
    <property type="match status" value="1"/>
</dbReference>
<dbReference type="PANTHER" id="PTHR22420:SF5">
    <property type="entry name" value="PROTEIN FAM81B"/>
    <property type="match status" value="1"/>
</dbReference>
<evidence type="ECO:0000256" key="1">
    <source>
        <dbReference type="ARBA" id="ARBA00023054"/>
    </source>
</evidence>
<sequence length="367" mass="42408">MSRENSVQLVTYPDRGHSFLPAIPTARVEGIEDRIFNQEKTTTILLDQAFKIKDDVSKMRGMRGSQWDTVAQRFIENHMQTITEIVKQLSRDIEALENQIRTRDNVSSGTSYAVQSLDKKHLFDIGDLRGRVARCDASIAKLSGDLVATKHELQAQEKEIRSISAALESQMKEIDIKVMQLLEKMETSISQHSSKVRSAQGEQHHEIQLLDFKFSGLIKEVQDQIQNRHSWAESQLQKSEQARVQHEEQLLNSIREKMDSADHKFQESLHHITIKMEDKNELQRLESRIGSMKVTSNKMSVRIMKTETAIWDELENMKSEYRAGFQAIQESLNTLQQIQETKVKLETKKVQKDIKQIRRKIVELNDA</sequence>
<evidence type="ECO:0000313" key="5">
    <source>
        <dbReference type="Proteomes" id="UP000694569"/>
    </source>
</evidence>
<dbReference type="InterPro" id="IPR029619">
    <property type="entry name" value="FAM81"/>
</dbReference>
<proteinExistence type="inferred from homology"/>
<feature type="coiled-coil region" evidence="3">
    <location>
        <begin position="236"/>
        <end position="264"/>
    </location>
</feature>
<evidence type="ECO:0000256" key="3">
    <source>
        <dbReference type="SAM" id="Coils"/>
    </source>
</evidence>
<reference evidence="4" key="2">
    <citation type="submission" date="2025-09" db="UniProtKB">
        <authorList>
            <consortium name="Ensembl"/>
        </authorList>
    </citation>
    <scope>IDENTIFICATION</scope>
</reference>
<keyword evidence="1 3" id="KW-0175">Coiled coil</keyword>
<comment type="similarity">
    <text evidence="2">Belongs to the FAM81 family.</text>
</comment>
<accession>A0A8C5M050</accession>
<dbReference type="OrthoDB" id="10014002at2759"/>
<feature type="coiled-coil region" evidence="3">
    <location>
        <begin position="328"/>
        <end position="367"/>
    </location>
</feature>